<dbReference type="EMBL" id="GBXM01078438">
    <property type="protein sequence ID" value="JAH30139.1"/>
    <property type="molecule type" value="Transcribed_RNA"/>
</dbReference>
<protein>
    <submittedName>
        <fullName evidence="1">Uncharacterized protein</fullName>
    </submittedName>
</protein>
<sequence>MYTFHMSVCFIDDYICLNLRLDRTRISLISRDFMVIPYLNTSLQER</sequence>
<proteinExistence type="predicted"/>
<organism evidence="1">
    <name type="scientific">Anguilla anguilla</name>
    <name type="common">European freshwater eel</name>
    <name type="synonym">Muraena anguilla</name>
    <dbReference type="NCBI Taxonomy" id="7936"/>
    <lineage>
        <taxon>Eukaryota</taxon>
        <taxon>Metazoa</taxon>
        <taxon>Chordata</taxon>
        <taxon>Craniata</taxon>
        <taxon>Vertebrata</taxon>
        <taxon>Euteleostomi</taxon>
        <taxon>Actinopterygii</taxon>
        <taxon>Neopterygii</taxon>
        <taxon>Teleostei</taxon>
        <taxon>Anguilliformes</taxon>
        <taxon>Anguillidae</taxon>
        <taxon>Anguilla</taxon>
    </lineage>
</organism>
<evidence type="ECO:0000313" key="1">
    <source>
        <dbReference type="EMBL" id="JAH30139.1"/>
    </source>
</evidence>
<accession>A0A0E9RM20</accession>
<name>A0A0E9RM20_ANGAN</name>
<reference evidence="1" key="1">
    <citation type="submission" date="2014-11" db="EMBL/GenBank/DDBJ databases">
        <authorList>
            <person name="Amaro Gonzalez C."/>
        </authorList>
    </citation>
    <scope>NUCLEOTIDE SEQUENCE</scope>
</reference>
<reference evidence="1" key="2">
    <citation type="journal article" date="2015" name="Fish Shellfish Immunol.">
        <title>Early steps in the European eel (Anguilla anguilla)-Vibrio vulnificus interaction in the gills: Role of the RtxA13 toxin.</title>
        <authorList>
            <person name="Callol A."/>
            <person name="Pajuelo D."/>
            <person name="Ebbesson L."/>
            <person name="Teles M."/>
            <person name="MacKenzie S."/>
            <person name="Amaro C."/>
        </authorList>
    </citation>
    <scope>NUCLEOTIDE SEQUENCE</scope>
</reference>
<dbReference type="AlphaFoldDB" id="A0A0E9RM20"/>